<gene>
    <name evidence="1" type="ORF">EUGRSUZ_A02611</name>
</gene>
<reference evidence="1 2" key="1">
    <citation type="journal article" date="2014" name="Nature">
        <title>The genome of Eucalyptus grandis.</title>
        <authorList>
            <person name="Myburg A.A."/>
            <person name="Grattapaglia D."/>
            <person name="Tuskan G.A."/>
            <person name="Hellsten U."/>
            <person name="Hayes R.D."/>
            <person name="Grimwood J."/>
            <person name="Jenkins J."/>
            <person name="Lindquist E."/>
            <person name="Tice H."/>
            <person name="Bauer D."/>
            <person name="Goodstein D.M."/>
            <person name="Dubchak I."/>
            <person name="Poliakov A."/>
            <person name="Mizrachi E."/>
            <person name="Kullan A.R."/>
            <person name="Hussey S.G."/>
            <person name="Pinard D."/>
            <person name="van der Merwe K."/>
            <person name="Singh P."/>
            <person name="van Jaarsveld I."/>
            <person name="Silva-Junior O.B."/>
            <person name="Togawa R.C."/>
            <person name="Pappas M.R."/>
            <person name="Faria D.A."/>
            <person name="Sansaloni C.P."/>
            <person name="Petroli C.D."/>
            <person name="Yang X."/>
            <person name="Ranjan P."/>
            <person name="Tschaplinski T.J."/>
            <person name="Ye C.Y."/>
            <person name="Li T."/>
            <person name="Sterck L."/>
            <person name="Vanneste K."/>
            <person name="Murat F."/>
            <person name="Soler M."/>
            <person name="Clemente H.S."/>
            <person name="Saidi N."/>
            <person name="Cassan-Wang H."/>
            <person name="Dunand C."/>
            <person name="Hefer C.A."/>
            <person name="Bornberg-Bauer E."/>
            <person name="Kersting A.R."/>
            <person name="Vining K."/>
            <person name="Amarasinghe V."/>
            <person name="Ranik M."/>
            <person name="Naithani S."/>
            <person name="Elser J."/>
            <person name="Boyd A.E."/>
            <person name="Liston A."/>
            <person name="Spatafora J.W."/>
            <person name="Dharmwardhana P."/>
            <person name="Raja R."/>
            <person name="Sullivan C."/>
            <person name="Romanel E."/>
            <person name="Alves-Ferreira M."/>
            <person name="Kulheim C."/>
            <person name="Foley W."/>
            <person name="Carocha V."/>
            <person name="Paiva J."/>
            <person name="Kudrna D."/>
            <person name="Brommonschenkel S.H."/>
            <person name="Pasquali G."/>
            <person name="Byrne M."/>
            <person name="Rigault P."/>
            <person name="Tibbits J."/>
            <person name="Spokevicius A."/>
            <person name="Jones R.C."/>
            <person name="Steane D.A."/>
            <person name="Vaillancourt R.E."/>
            <person name="Potts B.M."/>
            <person name="Joubert F."/>
            <person name="Barry K."/>
            <person name="Pappas G.J."/>
            <person name="Strauss S.H."/>
            <person name="Jaiswal P."/>
            <person name="Grima-Pettenati J."/>
            <person name="Salse J."/>
            <person name="Van de Peer Y."/>
            <person name="Rokhsar D.S."/>
            <person name="Schmutz J."/>
        </authorList>
    </citation>
    <scope>NUCLEOTIDE SEQUENCE [LARGE SCALE GENOMIC DNA]</scope>
    <source>
        <strain evidence="2">cv. BRASUZ1</strain>
        <tissue evidence="1">Leaf extractions</tissue>
    </source>
</reference>
<keyword evidence="2" id="KW-1185">Reference proteome</keyword>
<organism evidence="1 2">
    <name type="scientific">Eucalyptus grandis</name>
    <name type="common">Flooded gum</name>
    <dbReference type="NCBI Taxonomy" id="71139"/>
    <lineage>
        <taxon>Eukaryota</taxon>
        <taxon>Viridiplantae</taxon>
        <taxon>Streptophyta</taxon>
        <taxon>Embryophyta</taxon>
        <taxon>Tracheophyta</taxon>
        <taxon>Spermatophyta</taxon>
        <taxon>Magnoliopsida</taxon>
        <taxon>eudicotyledons</taxon>
        <taxon>Gunneridae</taxon>
        <taxon>Pentapetalae</taxon>
        <taxon>rosids</taxon>
        <taxon>malvids</taxon>
        <taxon>Myrtales</taxon>
        <taxon>Myrtaceae</taxon>
        <taxon>Myrtoideae</taxon>
        <taxon>Eucalypteae</taxon>
        <taxon>Eucalyptus</taxon>
    </lineage>
</organism>
<evidence type="ECO:0000313" key="2">
    <source>
        <dbReference type="Proteomes" id="UP000030711"/>
    </source>
</evidence>
<name>A0ACC3M710_EUCGR</name>
<comment type="caution">
    <text evidence="1">The sequence shown here is derived from an EMBL/GenBank/DDBJ whole genome shotgun (WGS) entry which is preliminary data.</text>
</comment>
<protein>
    <submittedName>
        <fullName evidence="1">Uncharacterized protein</fullName>
    </submittedName>
</protein>
<proteinExistence type="predicted"/>
<dbReference type="Proteomes" id="UP000030711">
    <property type="component" value="Chromosome 1"/>
</dbReference>
<dbReference type="EMBL" id="CM064435">
    <property type="protein sequence ID" value="KAK3447001.1"/>
    <property type="molecule type" value="Genomic_DNA"/>
</dbReference>
<evidence type="ECO:0000313" key="1">
    <source>
        <dbReference type="EMBL" id="KAK3447001.1"/>
    </source>
</evidence>
<sequence>MGRPFGVKRGNKKRKEKYDEHIEEGEQEQEEPQPKQLKTDDVSREEEAGNQEKQSEEAEGDVVHQLEGIPLGPVQSQLSKSVGVTFVLERASLEVAKVGKTYQILNSDDHTNFLKRNGRNPADYRPDIVHQALLSILDSPLNKAGKVRAVYVRTGKGVLFEVKPHGRIPRTYKCFAGIMYAKGPGGVGQEAATLEIKEEMGKDGGRDGGNVSKATTAMASLRSGSRLRSKKGKWGSKGERERGRPWRKRREMRDKKGGRDHD</sequence>
<accession>A0ACC3M710</accession>